<dbReference type="Proteomes" id="UP000822476">
    <property type="component" value="Unassembled WGS sequence"/>
</dbReference>
<evidence type="ECO:0000313" key="1">
    <source>
        <dbReference type="EMBL" id="KAF7260268.1"/>
    </source>
</evidence>
<dbReference type="AlphaFoldDB" id="A0A8S9Z8Z4"/>
<name>A0A8S9Z8Z4_9TREM</name>
<reference evidence="1" key="1">
    <citation type="submission" date="2019-07" db="EMBL/GenBank/DDBJ databases">
        <title>Annotation for the trematode Paragonimus miyazaki's.</title>
        <authorList>
            <person name="Choi Y.-J."/>
        </authorList>
    </citation>
    <scope>NUCLEOTIDE SEQUENCE</scope>
    <source>
        <strain evidence="1">Japan</strain>
    </source>
</reference>
<evidence type="ECO:0000313" key="2">
    <source>
        <dbReference type="Proteomes" id="UP000822476"/>
    </source>
</evidence>
<sequence length="287" mass="32165">MLDGSLVQNECTYFYVPVSGASAMERYTTLPVHYTTLPQKDNRFKCQNINGDRMCHPWTCLKTTSDETEQSVDKSENCMEAFVNTKTESRLLRKDGGCLSPGNLQRHRHHDDSSHPCKVQFHTKQKPSNFHANVSSVSTFRMNTKTPLFYETHSAAKCQAHIASHNASSAKLRWKDNRPMITEPSGLRTPDSTESQKLNTADKTTIPAHFRQKPSPTEVDLDNVLITGIHDEQCCQTTKTSPVQPTQSPTEGLVDVADSLNDETITYELNLTNSIQNHPLIESTDIG</sequence>
<proteinExistence type="predicted"/>
<organism evidence="1 2">
    <name type="scientific">Paragonimus skrjabini miyazakii</name>
    <dbReference type="NCBI Taxonomy" id="59628"/>
    <lineage>
        <taxon>Eukaryota</taxon>
        <taxon>Metazoa</taxon>
        <taxon>Spiralia</taxon>
        <taxon>Lophotrochozoa</taxon>
        <taxon>Platyhelminthes</taxon>
        <taxon>Trematoda</taxon>
        <taxon>Digenea</taxon>
        <taxon>Plagiorchiida</taxon>
        <taxon>Troglotremata</taxon>
        <taxon>Troglotrematidae</taxon>
        <taxon>Paragonimus</taxon>
    </lineage>
</organism>
<protein>
    <submittedName>
        <fullName evidence="1">Uncharacterized protein</fullName>
    </submittedName>
</protein>
<accession>A0A8S9Z8Z4</accession>
<gene>
    <name evidence="1" type="ORF">EG68_02199</name>
</gene>
<dbReference type="EMBL" id="JTDE01000823">
    <property type="protein sequence ID" value="KAF7260268.1"/>
    <property type="molecule type" value="Genomic_DNA"/>
</dbReference>
<comment type="caution">
    <text evidence="1">The sequence shown here is derived from an EMBL/GenBank/DDBJ whole genome shotgun (WGS) entry which is preliminary data.</text>
</comment>
<keyword evidence="2" id="KW-1185">Reference proteome</keyword>
<dbReference type="OrthoDB" id="6268001at2759"/>